<evidence type="ECO:0000259" key="1">
    <source>
        <dbReference type="Pfam" id="PF12146"/>
    </source>
</evidence>
<dbReference type="Proteomes" id="UP000294802">
    <property type="component" value="Unassembled WGS sequence"/>
</dbReference>
<evidence type="ECO:0000313" key="2">
    <source>
        <dbReference type="EMBL" id="TDM11845.1"/>
    </source>
</evidence>
<gene>
    <name evidence="2" type="ORF">ERX29_05515</name>
</gene>
<dbReference type="Gene3D" id="3.40.50.1820">
    <property type="entry name" value="alpha/beta hydrolase"/>
    <property type="match status" value="1"/>
</dbReference>
<reference evidence="2 3" key="1">
    <citation type="submission" date="2019-01" db="EMBL/GenBank/DDBJ databases">
        <title>Draft genome sequences of the type strains of six Macrococcus species.</title>
        <authorList>
            <person name="Mazhar S."/>
            <person name="Altermann E."/>
            <person name="Hill C."/>
            <person name="Mcauliffe O."/>
        </authorList>
    </citation>
    <scope>NUCLEOTIDE SEQUENCE [LARGE SCALE GENOMIC DNA]</scope>
    <source>
        <strain evidence="2 3">CCM4815</strain>
    </source>
</reference>
<keyword evidence="3" id="KW-1185">Reference proteome</keyword>
<name>A0A4R6BUA1_9STAP</name>
<dbReference type="Pfam" id="PF12146">
    <property type="entry name" value="Hydrolase_4"/>
    <property type="match status" value="1"/>
</dbReference>
<comment type="caution">
    <text evidence="2">The sequence shown here is derived from an EMBL/GenBank/DDBJ whole genome shotgun (WGS) entry which is preliminary data.</text>
</comment>
<protein>
    <submittedName>
        <fullName evidence="2">Alpha/beta fold hydrolase</fullName>
    </submittedName>
</protein>
<evidence type="ECO:0000313" key="3">
    <source>
        <dbReference type="Proteomes" id="UP000294802"/>
    </source>
</evidence>
<organism evidence="2 3">
    <name type="scientific">Macrococcus lamae</name>
    <dbReference type="NCBI Taxonomy" id="198484"/>
    <lineage>
        <taxon>Bacteria</taxon>
        <taxon>Bacillati</taxon>
        <taxon>Bacillota</taxon>
        <taxon>Bacilli</taxon>
        <taxon>Bacillales</taxon>
        <taxon>Staphylococcaceae</taxon>
        <taxon>Macrococcus</taxon>
    </lineage>
</organism>
<accession>A0A4R6BUA1</accession>
<feature type="domain" description="Serine aminopeptidase S33" evidence="1">
    <location>
        <begin position="23"/>
        <end position="281"/>
    </location>
</feature>
<dbReference type="InterPro" id="IPR051044">
    <property type="entry name" value="MAG_DAG_Lipase"/>
</dbReference>
<dbReference type="InterPro" id="IPR022742">
    <property type="entry name" value="Hydrolase_4"/>
</dbReference>
<dbReference type="InterPro" id="IPR029058">
    <property type="entry name" value="AB_hydrolase_fold"/>
</dbReference>
<dbReference type="RefSeq" id="WP_133443701.1">
    <property type="nucleotide sequence ID" value="NZ_SCWB01000008.1"/>
</dbReference>
<dbReference type="SUPFAM" id="SSF53474">
    <property type="entry name" value="alpha/beta-Hydrolases"/>
    <property type="match status" value="1"/>
</dbReference>
<proteinExistence type="predicted"/>
<dbReference type="GO" id="GO:0016787">
    <property type="term" value="F:hydrolase activity"/>
    <property type="evidence" value="ECO:0007669"/>
    <property type="project" value="UniProtKB-KW"/>
</dbReference>
<dbReference type="EMBL" id="SCWB01000008">
    <property type="protein sequence ID" value="TDM11845.1"/>
    <property type="molecule type" value="Genomic_DNA"/>
</dbReference>
<dbReference type="AlphaFoldDB" id="A0A4R6BUA1"/>
<dbReference type="PANTHER" id="PTHR11614">
    <property type="entry name" value="PHOSPHOLIPASE-RELATED"/>
    <property type="match status" value="1"/>
</dbReference>
<sequence length="300" mass="34465">MQEFIMSMHDNQKIEVAVFEPEHPIGTIQLLHGMAEHMARYYAIGEYFEQLGYKVIMHNHMGHGKSVSKEARGHFEHIEALARHAEEVLESLVVKDKPVILVGHSMGSIVARQYVILFPELFDALVLSGTSYYEGRHKVSLRALNALMLIFGKKAKLNYINQMSLKQFNKKIKPLQSESDWLSRNIDNVKSFINDPYTGFDMSLNALAEILRAMKRTQKIKEMKKMNADMPILLVSGEEDAFSNYGKGIKKLGKLYKNAGMKMVRVQLYKQSRHEVLFETNQDEVLDRILLWLKGIIKHG</sequence>
<dbReference type="OrthoDB" id="9806902at2"/>
<keyword evidence="2" id="KW-0378">Hydrolase</keyword>